<keyword evidence="2" id="KW-0812">Transmembrane</keyword>
<dbReference type="GO" id="GO:0003677">
    <property type="term" value="F:DNA binding"/>
    <property type="evidence" value="ECO:0007669"/>
    <property type="project" value="UniProtKB-KW"/>
</dbReference>
<dbReference type="PANTHER" id="PTHR46797:SF1">
    <property type="entry name" value="METHYLPHOSPHONATE SYNTHASE"/>
    <property type="match status" value="1"/>
</dbReference>
<organism evidence="4 5">
    <name type="scientific">Cesiribacter andamanensis AMV16</name>
    <dbReference type="NCBI Taxonomy" id="1279009"/>
    <lineage>
        <taxon>Bacteria</taxon>
        <taxon>Pseudomonadati</taxon>
        <taxon>Bacteroidota</taxon>
        <taxon>Cytophagia</taxon>
        <taxon>Cytophagales</taxon>
        <taxon>Cesiribacteraceae</taxon>
        <taxon>Cesiribacter</taxon>
    </lineage>
</organism>
<dbReference type="GO" id="GO:0003700">
    <property type="term" value="F:DNA-binding transcription factor activity"/>
    <property type="evidence" value="ECO:0007669"/>
    <property type="project" value="TreeGrafter"/>
</dbReference>
<dbReference type="SUPFAM" id="SSF47413">
    <property type="entry name" value="lambda repressor-like DNA-binding domains"/>
    <property type="match status" value="1"/>
</dbReference>
<feature type="transmembrane region" description="Helical" evidence="2">
    <location>
        <begin position="168"/>
        <end position="190"/>
    </location>
</feature>
<dbReference type="InterPro" id="IPR001387">
    <property type="entry name" value="Cro/C1-type_HTH"/>
</dbReference>
<dbReference type="OrthoDB" id="1357763at2"/>
<reference evidence="4 5" key="1">
    <citation type="journal article" date="2013" name="Genome Announc.">
        <title>Draft Genome Sequence of Cesiribacter andamanensis Strain AMV16T, Isolated from a Soil Sample from a Mud Volcano in the Andaman Islands, India.</title>
        <authorList>
            <person name="Shivaji S."/>
            <person name="Ara S."/>
            <person name="Begum Z."/>
            <person name="Srinivas T.N."/>
            <person name="Singh A."/>
            <person name="Kumar Pinnaka A."/>
        </authorList>
    </citation>
    <scope>NUCLEOTIDE SEQUENCE [LARGE SCALE GENOMIC DNA]</scope>
    <source>
        <strain evidence="4 5">AMV16</strain>
    </source>
</reference>
<evidence type="ECO:0000313" key="4">
    <source>
        <dbReference type="EMBL" id="EMR01456.1"/>
    </source>
</evidence>
<feature type="domain" description="HTH cro/C1-type" evidence="3">
    <location>
        <begin position="10"/>
        <end position="64"/>
    </location>
</feature>
<feature type="transmembrane region" description="Helical" evidence="2">
    <location>
        <begin position="196"/>
        <end position="215"/>
    </location>
</feature>
<name>M7N2L1_9BACT</name>
<dbReference type="Pfam" id="PF13560">
    <property type="entry name" value="HTH_31"/>
    <property type="match status" value="1"/>
</dbReference>
<dbReference type="Gene3D" id="1.10.260.40">
    <property type="entry name" value="lambda repressor-like DNA-binding domains"/>
    <property type="match status" value="1"/>
</dbReference>
<evidence type="ECO:0000313" key="5">
    <source>
        <dbReference type="Proteomes" id="UP000011910"/>
    </source>
</evidence>
<evidence type="ECO:0000256" key="1">
    <source>
        <dbReference type="ARBA" id="ARBA00023125"/>
    </source>
</evidence>
<keyword evidence="2" id="KW-0472">Membrane</keyword>
<proteinExistence type="predicted"/>
<evidence type="ECO:0000256" key="2">
    <source>
        <dbReference type="SAM" id="Phobius"/>
    </source>
</evidence>
<dbReference type="Proteomes" id="UP000011910">
    <property type="component" value="Unassembled WGS sequence"/>
</dbReference>
<dbReference type="PATRIC" id="fig|1279009.4.peg.3454"/>
<feature type="transmembrane region" description="Helical" evidence="2">
    <location>
        <begin position="93"/>
        <end position="115"/>
    </location>
</feature>
<dbReference type="AlphaFoldDB" id="M7N2L1"/>
<dbReference type="InterPro" id="IPR010982">
    <property type="entry name" value="Lambda_DNA-bd_dom_sf"/>
</dbReference>
<feature type="transmembrane region" description="Helical" evidence="2">
    <location>
        <begin position="227"/>
        <end position="253"/>
    </location>
</feature>
<comment type="caution">
    <text evidence="4">The sequence shown here is derived from an EMBL/GenBank/DDBJ whole genome shotgun (WGS) entry which is preliminary data.</text>
</comment>
<feature type="transmembrane region" description="Helical" evidence="2">
    <location>
        <begin position="135"/>
        <end position="156"/>
    </location>
</feature>
<sequence length="282" mass="30394">MKQPELGIKLAALRKAKGLTQEELVDLCNISVRTIQRIETGEVMPRSYTVKTILAALGAEFEELALEDTTAHPLAEDAEAVQREERKEGGLPASLLSQLNLAVVFGVVYFILGFVEAAADMARFDGEMVFGEWGYILLKLVVLVSFLCFQQGFVVLGQCYNNYLLKAAAMLLMAASVVLLGYDVVSLFFASAAREAVLMGAAITYGVIGIVYAVALMRLQGVLGRAALFAGLFELVAASFFLTVVFAPIGLLVQAPAELLEILLLFKAIGLMKAQSGFLELA</sequence>
<keyword evidence="1" id="KW-0238">DNA-binding</keyword>
<dbReference type="PROSITE" id="PS50943">
    <property type="entry name" value="HTH_CROC1"/>
    <property type="match status" value="1"/>
</dbReference>
<dbReference type="STRING" id="1279009.ADICEAN_03412"/>
<dbReference type="InterPro" id="IPR050807">
    <property type="entry name" value="TransReg_Diox_bact_type"/>
</dbReference>
<dbReference type="CDD" id="cd00093">
    <property type="entry name" value="HTH_XRE"/>
    <property type="match status" value="1"/>
</dbReference>
<accession>M7N2L1</accession>
<protein>
    <recommendedName>
        <fullName evidence="3">HTH cro/C1-type domain-containing protein</fullName>
    </recommendedName>
</protein>
<dbReference type="EMBL" id="AODQ01000114">
    <property type="protein sequence ID" value="EMR01456.1"/>
    <property type="molecule type" value="Genomic_DNA"/>
</dbReference>
<dbReference type="GO" id="GO:0005829">
    <property type="term" value="C:cytosol"/>
    <property type="evidence" value="ECO:0007669"/>
    <property type="project" value="TreeGrafter"/>
</dbReference>
<dbReference type="RefSeq" id="WP_009196795.1">
    <property type="nucleotide sequence ID" value="NZ_AODQ01000114.1"/>
</dbReference>
<evidence type="ECO:0000259" key="3">
    <source>
        <dbReference type="PROSITE" id="PS50943"/>
    </source>
</evidence>
<dbReference type="SMART" id="SM00530">
    <property type="entry name" value="HTH_XRE"/>
    <property type="match status" value="1"/>
</dbReference>
<dbReference type="eggNOG" id="COG1396">
    <property type="taxonomic scope" value="Bacteria"/>
</dbReference>
<dbReference type="PANTHER" id="PTHR46797">
    <property type="entry name" value="HTH-TYPE TRANSCRIPTIONAL REGULATOR"/>
    <property type="match status" value="1"/>
</dbReference>
<keyword evidence="5" id="KW-1185">Reference proteome</keyword>
<keyword evidence="2" id="KW-1133">Transmembrane helix</keyword>
<gene>
    <name evidence="4" type="ORF">ADICEAN_03412</name>
</gene>